<protein>
    <submittedName>
        <fullName evidence="1">Uncharacterized protein</fullName>
    </submittedName>
</protein>
<proteinExistence type="predicted"/>
<organism evidence="1 2">
    <name type="scientific">Acanthamoeba polyphaga mimivirus Kroon</name>
    <dbReference type="NCBI Taxonomy" id="3069720"/>
    <lineage>
        <taxon>Viruses</taxon>
        <taxon>Varidnaviria</taxon>
        <taxon>Bamfordvirae</taxon>
        <taxon>Nucleocytoviricota</taxon>
        <taxon>Megaviricetes</taxon>
        <taxon>Imitervirales</taxon>
        <taxon>Mimiviridae</taxon>
        <taxon>Megamimivirinae</taxon>
        <taxon>Mimivirus</taxon>
        <taxon>Mimivirus lagoaense</taxon>
    </lineage>
</organism>
<dbReference type="EMBL" id="KM982402">
    <property type="protein sequence ID" value="AKI80233.1"/>
    <property type="molecule type" value="Genomic_DNA"/>
</dbReference>
<accession>A0A0G2Y390</accession>
<evidence type="ECO:0000313" key="1">
    <source>
        <dbReference type="EMBL" id="AKI80233.1"/>
    </source>
</evidence>
<name>A0A0G2Y390_9VIRU</name>
<reference evidence="1 2" key="1">
    <citation type="submission" date="2014-10" db="EMBL/GenBank/DDBJ databases">
        <title>Pan-genome analysis of Brazilian lineage A amoebal mimiviruses.</title>
        <authorList>
            <person name="Assis F.L."/>
            <person name="Abrahao J.S."/>
            <person name="Kroon E.G."/>
            <person name="Dornas F.P."/>
            <person name="Andrade K.R."/>
            <person name="Borato P.V.M."/>
            <person name="Pilotto M.R."/>
            <person name="Benamar S."/>
            <person name="LaScola B."/>
            <person name="Colson P."/>
        </authorList>
    </citation>
    <scope>NUCLEOTIDE SEQUENCE [LARGE SCALE GENOMIC DNA]</scope>
    <source>
        <strain evidence="1 2">Kroon</strain>
    </source>
</reference>
<evidence type="ECO:0000313" key="2">
    <source>
        <dbReference type="Proteomes" id="UP000240461"/>
    </source>
</evidence>
<dbReference type="Proteomes" id="UP000240461">
    <property type="component" value="Segment"/>
</dbReference>
<keyword evidence="2" id="KW-1185">Reference proteome</keyword>
<dbReference type="KEGG" id="vg:80514031"/>
<sequence>MLMEQFLDYMGKLLFKIFMTIFPHAYKFYLTMWKTIFSLINCIKIVYRVDKEGEITNVTHLYYLGVMQKTQGIFFLKLYDINGCHYMGFRGNINLIDNIQPINYNSCSRKTILFSHGENNVDFQMECLDNYYNNCKLFDESVQELVLILKMFNVKCTHISFISLKPFSRNNVEINDVKLTDLYNLQ</sequence>